<keyword evidence="2" id="KW-1185">Reference proteome</keyword>
<comment type="caution">
    <text evidence="1">The sequence shown here is derived from an EMBL/GenBank/DDBJ whole genome shotgun (WGS) entry which is preliminary data.</text>
</comment>
<dbReference type="EMBL" id="RARA01000025">
    <property type="protein sequence ID" value="ROT47244.1"/>
    <property type="molecule type" value="Genomic_DNA"/>
</dbReference>
<accession>A0A3N2QBR6</accession>
<protein>
    <submittedName>
        <fullName evidence="1">Uncharacterized protein</fullName>
    </submittedName>
</protein>
<dbReference type="RefSeq" id="WP_148053561.1">
    <property type="nucleotide sequence ID" value="NZ_RARA01000025.1"/>
</dbReference>
<sequence>MNTLNTWNRWVSHLKKFNNAVSNLNIMLNQIRFRLSQLNDLDKDYLNNINNNINNNIKAVEDFQIQSESRSKVKDVKNKINGHILNVNECKESVLSNAKLILKLLTEKAPLTEAYSSNISNTATAIPHVKSPPSGVSLFSSHSTNHAGPNEVNQFGSCLLQNMDPDNPNAIAEVLSLVSESKMQKSLGHIQQGAAHFQQGAAHFMKSEALKTKAMSVALQAGTPTKQKKILNDPVARLFVTNTLGNAFVPAQLPAKDHSMLQNGPVLPLQVARPFGYNQSSQNQPELMRHLTKPLETSTPIASRNGSTSNGSAPQWVVVNGQRVPNFLPTSFFPREHA</sequence>
<evidence type="ECO:0000313" key="1">
    <source>
        <dbReference type="EMBL" id="ROT47244.1"/>
    </source>
</evidence>
<organism evidence="1 2">
    <name type="scientific">Candidatus Cardinium hertigii</name>
    <dbReference type="NCBI Taxonomy" id="247481"/>
    <lineage>
        <taxon>Bacteria</taxon>
        <taxon>Pseudomonadati</taxon>
        <taxon>Bacteroidota</taxon>
        <taxon>Cytophagia</taxon>
        <taxon>Cytophagales</taxon>
        <taxon>Amoebophilaceae</taxon>
        <taxon>Candidatus Cardinium</taxon>
    </lineage>
</organism>
<gene>
    <name evidence="1" type="ORF">EDM02_03785</name>
</gene>
<reference evidence="1 2" key="1">
    <citation type="submission" date="2018-09" db="EMBL/GenBank/DDBJ databases">
        <title>Comparative Genomics of Wolbachia-Cardinium Dual Endosymbiosis in a Plant-Parasitic Nematode.</title>
        <authorList>
            <person name="Brown A.M.V."/>
            <person name="Wasala S.K."/>
            <person name="Howe D.K."/>
            <person name="Peetz A.B."/>
            <person name="Zasada I.A."/>
            <person name="Denver D.R."/>
        </authorList>
    </citation>
    <scope>NUCLEOTIDE SEQUENCE [LARGE SCALE GENOMIC DNA]</scope>
    <source>
        <strain evidence="1 2">Pp_1</strain>
    </source>
</reference>
<evidence type="ECO:0000313" key="2">
    <source>
        <dbReference type="Proteomes" id="UP000270927"/>
    </source>
</evidence>
<dbReference type="AlphaFoldDB" id="A0A3N2QBR6"/>
<dbReference type="OrthoDB" id="9768662at2"/>
<dbReference type="Proteomes" id="UP000270927">
    <property type="component" value="Unassembled WGS sequence"/>
</dbReference>
<proteinExistence type="predicted"/>
<name>A0A3N2QBR6_9BACT</name>